<organism evidence="1 2">
    <name type="scientific">Trichonephila clavipes</name>
    <name type="common">Golden silk orbweaver</name>
    <name type="synonym">Nephila clavipes</name>
    <dbReference type="NCBI Taxonomy" id="2585209"/>
    <lineage>
        <taxon>Eukaryota</taxon>
        <taxon>Metazoa</taxon>
        <taxon>Ecdysozoa</taxon>
        <taxon>Arthropoda</taxon>
        <taxon>Chelicerata</taxon>
        <taxon>Arachnida</taxon>
        <taxon>Araneae</taxon>
        <taxon>Araneomorphae</taxon>
        <taxon>Entelegynae</taxon>
        <taxon>Araneoidea</taxon>
        <taxon>Nephilidae</taxon>
        <taxon>Trichonephila</taxon>
    </lineage>
</organism>
<reference evidence="1" key="1">
    <citation type="submission" date="2020-08" db="EMBL/GenBank/DDBJ databases">
        <title>Multicomponent nature underlies the extraordinary mechanical properties of spider dragline silk.</title>
        <authorList>
            <person name="Kono N."/>
            <person name="Nakamura H."/>
            <person name="Mori M."/>
            <person name="Yoshida Y."/>
            <person name="Ohtoshi R."/>
            <person name="Malay A.D."/>
            <person name="Moran D.A.P."/>
            <person name="Tomita M."/>
            <person name="Numata K."/>
            <person name="Arakawa K."/>
        </authorList>
    </citation>
    <scope>NUCLEOTIDE SEQUENCE</scope>
</reference>
<proteinExistence type="predicted"/>
<dbReference type="Proteomes" id="UP000887159">
    <property type="component" value="Unassembled WGS sequence"/>
</dbReference>
<sequence length="134" mass="15137">MQIAGSHQMAPIVRRNDESVRGGYIKNTGRDGTFIAIPIDVLLGFLWGRNGNSFQPTQEEERGYVNYESYIYWKFVICVPLTATHCGLPLAWSGEHVLWTPQKWACVMFPNSLGLACSLNPPDFHMESAGYPYH</sequence>
<keyword evidence="2" id="KW-1185">Reference proteome</keyword>
<gene>
    <name evidence="1" type="primary">TCB1_668</name>
    <name evidence="1" type="ORF">TNCV_3108731</name>
</gene>
<evidence type="ECO:0000313" key="1">
    <source>
        <dbReference type="EMBL" id="GFY06194.1"/>
    </source>
</evidence>
<dbReference type="EMBL" id="BMAU01021257">
    <property type="protein sequence ID" value="GFY06194.1"/>
    <property type="molecule type" value="Genomic_DNA"/>
</dbReference>
<evidence type="ECO:0000313" key="2">
    <source>
        <dbReference type="Proteomes" id="UP000887159"/>
    </source>
</evidence>
<accession>A0A8X6S3M5</accession>
<name>A0A8X6S3M5_TRICX</name>
<protein>
    <submittedName>
        <fullName evidence="1">Transposable element Tcb1 transposase</fullName>
    </submittedName>
</protein>
<dbReference type="AlphaFoldDB" id="A0A8X6S3M5"/>
<comment type="caution">
    <text evidence="1">The sequence shown here is derived from an EMBL/GenBank/DDBJ whole genome shotgun (WGS) entry which is preliminary data.</text>
</comment>